<dbReference type="NCBIfam" id="NF046119">
    <property type="entry name" value="memb_SCO4225"/>
    <property type="match status" value="1"/>
</dbReference>
<feature type="transmembrane region" description="Helical" evidence="2">
    <location>
        <begin position="20"/>
        <end position="40"/>
    </location>
</feature>
<dbReference type="Proteomes" id="UP000616724">
    <property type="component" value="Unassembled WGS sequence"/>
</dbReference>
<comment type="caution">
    <text evidence="3">The sequence shown here is derived from an EMBL/GenBank/DDBJ whole genome shotgun (WGS) entry which is preliminary data.</text>
</comment>
<keyword evidence="2" id="KW-0472">Membrane</keyword>
<evidence type="ECO:0000313" key="3">
    <source>
        <dbReference type="EMBL" id="GIH75267.1"/>
    </source>
</evidence>
<keyword evidence="2" id="KW-1133">Transmembrane helix</keyword>
<keyword evidence="4" id="KW-1185">Reference proteome</keyword>
<evidence type="ECO:0000256" key="2">
    <source>
        <dbReference type="SAM" id="Phobius"/>
    </source>
</evidence>
<dbReference type="AlphaFoldDB" id="A0A8J3RK38"/>
<dbReference type="RefSeq" id="WP_203889960.1">
    <property type="nucleotide sequence ID" value="NZ_BOOH01000015.1"/>
</dbReference>
<name>A0A8J3RK38_9ACTN</name>
<evidence type="ECO:0000256" key="1">
    <source>
        <dbReference type="SAM" id="MobiDB-lite"/>
    </source>
</evidence>
<gene>
    <name evidence="3" type="ORF">Plo01_16960</name>
</gene>
<evidence type="ECO:0000313" key="4">
    <source>
        <dbReference type="Proteomes" id="UP000616724"/>
    </source>
</evidence>
<feature type="transmembrane region" description="Helical" evidence="2">
    <location>
        <begin position="77"/>
        <end position="98"/>
    </location>
</feature>
<dbReference type="InterPro" id="IPR057702">
    <property type="entry name" value="DUF7942"/>
</dbReference>
<feature type="compositionally biased region" description="Basic and acidic residues" evidence="1">
    <location>
        <begin position="114"/>
        <end position="124"/>
    </location>
</feature>
<accession>A0A8J3RK38</accession>
<keyword evidence="2" id="KW-0812">Transmembrane</keyword>
<feature type="region of interest" description="Disordered" evidence="1">
    <location>
        <begin position="104"/>
        <end position="124"/>
    </location>
</feature>
<proteinExistence type="predicted"/>
<dbReference type="EMBL" id="BOOH01000015">
    <property type="protein sequence ID" value="GIH75267.1"/>
    <property type="molecule type" value="Genomic_DNA"/>
</dbReference>
<protein>
    <submittedName>
        <fullName evidence="3">Uncharacterized protein</fullName>
    </submittedName>
</protein>
<sequence length="124" mass="13560">MRLSHAMARHVSRYDRGAFALSIAGPYALIVIAATVYVEIATHQPGSQGLEAIVLFAVTSPLSQFFMFLPVDLLPSTLALLTYTATGLFQAWLLWLIARGRKKTTPPAGALRFQDAREEQEPGS</sequence>
<reference evidence="3 4" key="1">
    <citation type="submission" date="2021-01" db="EMBL/GenBank/DDBJ databases">
        <title>Whole genome shotgun sequence of Planobispora longispora NBRC 13918.</title>
        <authorList>
            <person name="Komaki H."/>
            <person name="Tamura T."/>
        </authorList>
    </citation>
    <scope>NUCLEOTIDE SEQUENCE [LARGE SCALE GENOMIC DNA]</scope>
    <source>
        <strain evidence="3 4">NBRC 13918</strain>
    </source>
</reference>
<organism evidence="3 4">
    <name type="scientific">Planobispora longispora</name>
    <dbReference type="NCBI Taxonomy" id="28887"/>
    <lineage>
        <taxon>Bacteria</taxon>
        <taxon>Bacillati</taxon>
        <taxon>Actinomycetota</taxon>
        <taxon>Actinomycetes</taxon>
        <taxon>Streptosporangiales</taxon>
        <taxon>Streptosporangiaceae</taxon>
        <taxon>Planobispora</taxon>
    </lineage>
</organism>
<dbReference type="Pfam" id="PF25637">
    <property type="entry name" value="DUF7942"/>
    <property type="match status" value="1"/>
</dbReference>